<dbReference type="NCBIfam" id="TIGR00054">
    <property type="entry name" value="RIP metalloprotease RseP"/>
    <property type="match status" value="1"/>
</dbReference>
<protein>
    <recommendedName>
        <fullName evidence="11">Zinc metalloprotease</fullName>
        <ecNumber evidence="11">3.4.24.-</ecNumber>
    </recommendedName>
</protein>
<dbReference type="GO" id="GO:0006508">
    <property type="term" value="P:proteolysis"/>
    <property type="evidence" value="ECO:0007669"/>
    <property type="project" value="UniProtKB-KW"/>
</dbReference>
<organism evidence="13 14">
    <name type="scientific">Bulleidia extructa W1219</name>
    <dbReference type="NCBI Taxonomy" id="679192"/>
    <lineage>
        <taxon>Bacteria</taxon>
        <taxon>Bacillati</taxon>
        <taxon>Bacillota</taxon>
        <taxon>Erysipelotrichia</taxon>
        <taxon>Erysipelotrichales</taxon>
        <taxon>Erysipelotrichaceae</taxon>
        <taxon>Bulleidia</taxon>
    </lineage>
</organism>
<keyword evidence="14" id="KW-1185">Reference proteome</keyword>
<comment type="caution">
    <text evidence="13">The sequence shown here is derived from an EMBL/GenBank/DDBJ whole genome shotgun (WGS) entry which is preliminary data.</text>
</comment>
<sequence>MAAKSFGVYCYEYAIGMGPQFWKVRKKETTYALRLLPIGGFVAMAGAPEDDENYPDIEVPKGRHLTEKKTWQRIVVMLAGVIMNFLLAWVLFSICLVSTGRYQEQPKAIVGEVFKNSAASEAGLQSGDIIQDIASPSGNHVKPYLFSEMPKFESSEAYTVTVLRNGESKTFTIRPKYNEKEKRYLIGISSKPSPIKKVNFWNMWWYGALTFKEVSGLMAKTIVHLFQGIGLKNIAGPVGIYQATSQSASMGLIPLLFLMAQLSLNVGIFNLLPLPVLDGGQIVMTLIEAILHRPLKEKYKLWVMLACWVLLIGLMIFVTWNDISRLLFH</sequence>
<feature type="transmembrane region" description="Helical" evidence="11">
    <location>
        <begin position="252"/>
        <end position="272"/>
    </location>
</feature>
<dbReference type="STRING" id="679192.HMPREF9013_0719"/>
<dbReference type="Gene3D" id="2.30.42.10">
    <property type="match status" value="1"/>
</dbReference>
<keyword evidence="6 11" id="KW-0378">Hydrolase</keyword>
<evidence type="ECO:0000256" key="2">
    <source>
        <dbReference type="ARBA" id="ARBA00004141"/>
    </source>
</evidence>
<feature type="domain" description="Peptidase M50" evidence="12">
    <location>
        <begin position="2"/>
        <end position="312"/>
    </location>
</feature>
<gene>
    <name evidence="13" type="primary">rseP</name>
    <name evidence="13" type="ORF">HMPREF9013_0719</name>
</gene>
<proteinExistence type="inferred from homology"/>
<reference evidence="14" key="1">
    <citation type="submission" date="2009-12" db="EMBL/GenBank/DDBJ databases">
        <title>Sequence of Clostridiales genomosp. BVAB3 str. UPII9-5.</title>
        <authorList>
            <person name="Madupu R."/>
            <person name="Durkin A.S."/>
            <person name="Torralba M."/>
            <person name="Methe B."/>
            <person name="Sutton G.G."/>
            <person name="Strausberg R.L."/>
            <person name="Nelson K.E."/>
        </authorList>
    </citation>
    <scope>NUCLEOTIDE SEQUENCE [LARGE SCALE GENOMIC DNA]</scope>
    <source>
        <strain evidence="14">W1219</strain>
    </source>
</reference>
<keyword evidence="8 11" id="KW-1133">Transmembrane helix</keyword>
<evidence type="ECO:0000313" key="14">
    <source>
        <dbReference type="Proteomes" id="UP000005017"/>
    </source>
</evidence>
<evidence type="ECO:0000256" key="7">
    <source>
        <dbReference type="ARBA" id="ARBA00022833"/>
    </source>
</evidence>
<dbReference type="PANTHER" id="PTHR42837">
    <property type="entry name" value="REGULATOR OF SIGMA-E PROTEASE RSEP"/>
    <property type="match status" value="1"/>
</dbReference>
<comment type="subcellular location">
    <subcellularLocation>
        <location evidence="2">Membrane</location>
        <topology evidence="2">Multi-pass membrane protein</topology>
    </subcellularLocation>
</comment>
<comment type="cofactor">
    <cofactor evidence="1 11">
        <name>Zn(2+)</name>
        <dbReference type="ChEBI" id="CHEBI:29105"/>
    </cofactor>
</comment>
<evidence type="ECO:0000259" key="12">
    <source>
        <dbReference type="Pfam" id="PF02163"/>
    </source>
</evidence>
<keyword evidence="11" id="KW-0479">Metal-binding</keyword>
<dbReference type="AlphaFoldDB" id="D2MNQ8"/>
<dbReference type="GO" id="GO:0016020">
    <property type="term" value="C:membrane"/>
    <property type="evidence" value="ECO:0007669"/>
    <property type="project" value="UniProtKB-SubCell"/>
</dbReference>
<evidence type="ECO:0000313" key="13">
    <source>
        <dbReference type="EMBL" id="EFC05794.1"/>
    </source>
</evidence>
<evidence type="ECO:0000256" key="3">
    <source>
        <dbReference type="ARBA" id="ARBA00007931"/>
    </source>
</evidence>
<evidence type="ECO:0000256" key="11">
    <source>
        <dbReference type="RuleBase" id="RU362031"/>
    </source>
</evidence>
<dbReference type="GO" id="GO:0046872">
    <property type="term" value="F:metal ion binding"/>
    <property type="evidence" value="ECO:0007669"/>
    <property type="project" value="UniProtKB-KW"/>
</dbReference>
<name>D2MNQ8_9FIRM</name>
<evidence type="ECO:0000256" key="4">
    <source>
        <dbReference type="ARBA" id="ARBA00022670"/>
    </source>
</evidence>
<keyword evidence="9 11" id="KW-0482">Metalloprotease</keyword>
<dbReference type="GO" id="GO:0004222">
    <property type="term" value="F:metalloendopeptidase activity"/>
    <property type="evidence" value="ECO:0007669"/>
    <property type="project" value="InterPro"/>
</dbReference>
<evidence type="ECO:0000256" key="8">
    <source>
        <dbReference type="ARBA" id="ARBA00022989"/>
    </source>
</evidence>
<evidence type="ECO:0000256" key="1">
    <source>
        <dbReference type="ARBA" id="ARBA00001947"/>
    </source>
</evidence>
<dbReference type="InterPro" id="IPR008915">
    <property type="entry name" value="Peptidase_M50"/>
</dbReference>
<evidence type="ECO:0000256" key="10">
    <source>
        <dbReference type="ARBA" id="ARBA00023136"/>
    </source>
</evidence>
<dbReference type="SUPFAM" id="SSF50156">
    <property type="entry name" value="PDZ domain-like"/>
    <property type="match status" value="1"/>
</dbReference>
<feature type="transmembrane region" description="Helical" evidence="11">
    <location>
        <begin position="301"/>
        <end position="320"/>
    </location>
</feature>
<dbReference type="InterPro" id="IPR036034">
    <property type="entry name" value="PDZ_sf"/>
</dbReference>
<evidence type="ECO:0000256" key="9">
    <source>
        <dbReference type="ARBA" id="ARBA00023049"/>
    </source>
</evidence>
<dbReference type="InterPro" id="IPR004387">
    <property type="entry name" value="Pept_M50_Zn"/>
</dbReference>
<keyword evidence="10 11" id="KW-0472">Membrane</keyword>
<dbReference type="EMBL" id="ADFR01000007">
    <property type="protein sequence ID" value="EFC05794.1"/>
    <property type="molecule type" value="Genomic_DNA"/>
</dbReference>
<keyword evidence="5 11" id="KW-0812">Transmembrane</keyword>
<evidence type="ECO:0000256" key="6">
    <source>
        <dbReference type="ARBA" id="ARBA00022801"/>
    </source>
</evidence>
<dbReference type="Pfam" id="PF02163">
    <property type="entry name" value="Peptidase_M50"/>
    <property type="match status" value="1"/>
</dbReference>
<keyword evidence="7 11" id="KW-0862">Zinc</keyword>
<dbReference type="Proteomes" id="UP000005017">
    <property type="component" value="Unassembled WGS sequence"/>
</dbReference>
<evidence type="ECO:0000256" key="5">
    <source>
        <dbReference type="ARBA" id="ARBA00022692"/>
    </source>
</evidence>
<dbReference type="eggNOG" id="COG0750">
    <property type="taxonomic scope" value="Bacteria"/>
</dbReference>
<keyword evidence="4 13" id="KW-0645">Protease</keyword>
<feature type="transmembrane region" description="Helical" evidence="11">
    <location>
        <begin position="74"/>
        <end position="97"/>
    </location>
</feature>
<feature type="transmembrane region" description="Helical" evidence="11">
    <location>
        <begin position="31"/>
        <end position="48"/>
    </location>
</feature>
<dbReference type="PANTHER" id="PTHR42837:SF2">
    <property type="entry name" value="MEMBRANE METALLOPROTEASE ARASP2, CHLOROPLASTIC-RELATED"/>
    <property type="match status" value="1"/>
</dbReference>
<dbReference type="CDD" id="cd06163">
    <property type="entry name" value="S2P-M50_PDZ_RseP-like"/>
    <property type="match status" value="1"/>
</dbReference>
<comment type="similarity">
    <text evidence="3 11">Belongs to the peptidase M50B family.</text>
</comment>
<dbReference type="EC" id="3.4.24.-" evidence="11"/>
<accession>D2MNQ8</accession>